<dbReference type="GeneID" id="94367363"/>
<dbReference type="Proteomes" id="UP000244940">
    <property type="component" value="Unassembled WGS sequence"/>
</dbReference>
<dbReference type="EMBL" id="QEYD01000017">
    <property type="protein sequence ID" value="PWE26727.1"/>
    <property type="molecule type" value="Genomic_DNA"/>
</dbReference>
<reference evidence="1 2" key="1">
    <citation type="submission" date="2018-05" db="EMBL/GenBank/DDBJ databases">
        <title>Pararhodobacter marina sp. nov., isolated from deep-sea water of the Indian Ocean.</title>
        <authorList>
            <person name="Lai Q.Sr."/>
            <person name="Liu X."/>
            <person name="Shao Z."/>
        </authorList>
    </citation>
    <scope>NUCLEOTIDE SEQUENCE [LARGE SCALE GENOMIC DNA]</scope>
    <source>
        <strain evidence="1 2">CIC4N-9</strain>
    </source>
</reference>
<gene>
    <name evidence="1" type="ORF">C4N9_20935</name>
</gene>
<name>A0A2U2C4E0_9RHOB</name>
<dbReference type="Gene3D" id="4.10.410.40">
    <property type="match status" value="1"/>
</dbReference>
<accession>A0A2U2C4E0</accession>
<comment type="caution">
    <text evidence="1">The sequence shown here is derived from an EMBL/GenBank/DDBJ whole genome shotgun (WGS) entry which is preliminary data.</text>
</comment>
<proteinExistence type="predicted"/>
<keyword evidence="2" id="KW-1185">Reference proteome</keyword>
<dbReference type="RefSeq" id="WP_109535288.1">
    <property type="nucleotide sequence ID" value="NZ_QEYD01000017.1"/>
</dbReference>
<dbReference type="AlphaFoldDB" id="A0A2U2C4E0"/>
<protein>
    <submittedName>
        <fullName evidence="1">Uncharacterized protein</fullName>
    </submittedName>
</protein>
<evidence type="ECO:0000313" key="1">
    <source>
        <dbReference type="EMBL" id="PWE26727.1"/>
    </source>
</evidence>
<evidence type="ECO:0000313" key="2">
    <source>
        <dbReference type="Proteomes" id="UP000244940"/>
    </source>
</evidence>
<dbReference type="OrthoDB" id="7872280at2"/>
<organism evidence="1 2">
    <name type="scientific">Pararhodobacter marinus</name>
    <dbReference type="NCBI Taxonomy" id="2184063"/>
    <lineage>
        <taxon>Bacteria</taxon>
        <taxon>Pseudomonadati</taxon>
        <taxon>Pseudomonadota</taxon>
        <taxon>Alphaproteobacteria</taxon>
        <taxon>Rhodobacterales</taxon>
        <taxon>Paracoccaceae</taxon>
        <taxon>Pararhodobacter</taxon>
    </lineage>
</organism>
<sequence length="153" mass="15957">MDLQSYIGATLSIAAGSFPATEDKSGYEGETYEPIGKILSIGEIGDQHAAIEIATLAGRNIRVVGIADGGAVEVVLAFDEEDAGQTDLTSINGSNTMSAFRIVDPAPATAQKVVYFGGLVASLRDNARTPTNYRGKAFQLFVNTAVLRTTAAA</sequence>